<name>A0AAD6PQ51_9ROSI</name>
<evidence type="ECO:0000256" key="1">
    <source>
        <dbReference type="SAM" id="SignalP"/>
    </source>
</evidence>
<dbReference type="EMBL" id="JAQIZT010000018">
    <property type="protein sequence ID" value="KAJ6957221.1"/>
    <property type="molecule type" value="Genomic_DNA"/>
</dbReference>
<comment type="caution">
    <text evidence="3">The sequence shown here is derived from an EMBL/GenBank/DDBJ whole genome shotgun (WGS) entry which is preliminary data.</text>
</comment>
<feature type="domain" description="Expansin-like EG45" evidence="2">
    <location>
        <begin position="215"/>
        <end position="323"/>
    </location>
</feature>
<dbReference type="SUPFAM" id="SSF50685">
    <property type="entry name" value="Barwin-like endoglucanases"/>
    <property type="match status" value="2"/>
</dbReference>
<feature type="signal peptide" evidence="1">
    <location>
        <begin position="1"/>
        <end position="25"/>
    </location>
</feature>
<evidence type="ECO:0000313" key="3">
    <source>
        <dbReference type="EMBL" id="KAJ6957221.1"/>
    </source>
</evidence>
<dbReference type="PANTHER" id="PTHR47480:SF15">
    <property type="entry name" value="RARE LIPOPROTEIN A-LIKE DOUBLE-PSI BETA-BARREL PROTEIN"/>
    <property type="match status" value="1"/>
</dbReference>
<sequence length="340" mass="36990">MPTLRKTSPFLLLLLLATLFHLSIGDVGTSSHYRPPYLPTACYGNSSSHFPSSNMFAAAGEGIWDNGAACGRQYLVRCISAAVPRTCLPDQIIQVRIVDRAQTSRSRPSSNGATIVLSSTAFGTIADPSARLVNGLMKKKNSCFKIKCKRSPSLQFESTLFQWFSLTLSACKMPALGKTFPFLLLLLLATLFHLSHGDVGTSSHYRPPYLPTACYGNSSSHFPSSNMFAAAGEGIWDNGAACGRQYLVRCISAAVPRTCLPDQIIQVRIVDRAQTSRSRPSSNGATIVLSSTAFGTIADPSARLVNGLMKKKNSCFNIKCKRLRLSQCDELQLKSMEETF</sequence>
<dbReference type="InterPro" id="IPR009009">
    <property type="entry name" value="RlpA-like_DPBB"/>
</dbReference>
<feature type="chain" id="PRO_5042228882" description="Expansin-like EG45 domain-containing protein" evidence="1">
    <location>
        <begin position="26"/>
        <end position="340"/>
    </location>
</feature>
<proteinExistence type="predicted"/>
<feature type="domain" description="Expansin-like EG45" evidence="2">
    <location>
        <begin position="43"/>
        <end position="152"/>
    </location>
</feature>
<dbReference type="InterPro" id="IPR036908">
    <property type="entry name" value="RlpA-like_sf"/>
</dbReference>
<organism evidence="3 4">
    <name type="scientific">Populus alba x Populus x berolinensis</name>
    <dbReference type="NCBI Taxonomy" id="444605"/>
    <lineage>
        <taxon>Eukaryota</taxon>
        <taxon>Viridiplantae</taxon>
        <taxon>Streptophyta</taxon>
        <taxon>Embryophyta</taxon>
        <taxon>Tracheophyta</taxon>
        <taxon>Spermatophyta</taxon>
        <taxon>Magnoliopsida</taxon>
        <taxon>eudicotyledons</taxon>
        <taxon>Gunneridae</taxon>
        <taxon>Pentapetalae</taxon>
        <taxon>rosids</taxon>
        <taxon>fabids</taxon>
        <taxon>Malpighiales</taxon>
        <taxon>Salicaceae</taxon>
        <taxon>Saliceae</taxon>
        <taxon>Populus</taxon>
    </lineage>
</organism>
<dbReference type="Proteomes" id="UP001164929">
    <property type="component" value="Chromosome 18"/>
</dbReference>
<accession>A0AAD6PQ51</accession>
<dbReference type="AlphaFoldDB" id="A0AAD6PQ51"/>
<protein>
    <recommendedName>
        <fullName evidence="2">Expansin-like EG45 domain-containing protein</fullName>
    </recommendedName>
</protein>
<keyword evidence="1" id="KW-0732">Signal</keyword>
<dbReference type="CDD" id="cd22269">
    <property type="entry name" value="DPBB_EG45-like"/>
    <property type="match status" value="2"/>
</dbReference>
<reference evidence="3 4" key="1">
    <citation type="journal article" date="2023" name="Mol. Ecol. Resour.">
        <title>Chromosome-level genome assembly of a triploid poplar Populus alba 'Berolinensis'.</title>
        <authorList>
            <person name="Chen S."/>
            <person name="Yu Y."/>
            <person name="Wang X."/>
            <person name="Wang S."/>
            <person name="Zhang T."/>
            <person name="Zhou Y."/>
            <person name="He R."/>
            <person name="Meng N."/>
            <person name="Wang Y."/>
            <person name="Liu W."/>
            <person name="Liu Z."/>
            <person name="Liu J."/>
            <person name="Guo Q."/>
            <person name="Huang H."/>
            <person name="Sederoff R.R."/>
            <person name="Wang G."/>
            <person name="Qu G."/>
            <person name="Chen S."/>
        </authorList>
    </citation>
    <scope>NUCLEOTIDE SEQUENCE [LARGE SCALE GENOMIC DNA]</scope>
    <source>
        <strain evidence="3">SC-2020</strain>
    </source>
</reference>
<dbReference type="PROSITE" id="PS50842">
    <property type="entry name" value="EXPANSIN_EG45"/>
    <property type="match status" value="2"/>
</dbReference>
<gene>
    <name evidence="3" type="ORF">NC653_039219</name>
</gene>
<dbReference type="PANTHER" id="PTHR47480">
    <property type="entry name" value="EG45-LIKE DOMAIN CONTAINING PROTEIN"/>
    <property type="match status" value="1"/>
</dbReference>
<evidence type="ECO:0000259" key="2">
    <source>
        <dbReference type="PROSITE" id="PS50842"/>
    </source>
</evidence>
<dbReference type="InterPro" id="IPR007112">
    <property type="entry name" value="Expansin/allergen_DPBB_dom"/>
</dbReference>
<keyword evidence="4" id="KW-1185">Reference proteome</keyword>
<evidence type="ECO:0000313" key="4">
    <source>
        <dbReference type="Proteomes" id="UP001164929"/>
    </source>
</evidence>
<dbReference type="Gene3D" id="2.40.40.10">
    <property type="entry name" value="RlpA-like domain"/>
    <property type="match status" value="2"/>
</dbReference>
<dbReference type="Pfam" id="PF03330">
    <property type="entry name" value="DPBB_1"/>
    <property type="match status" value="2"/>
</dbReference>